<name>A0A5J4WFS2_9EUKA</name>
<organism evidence="1 2">
    <name type="scientific">Streblomastix strix</name>
    <dbReference type="NCBI Taxonomy" id="222440"/>
    <lineage>
        <taxon>Eukaryota</taxon>
        <taxon>Metamonada</taxon>
        <taxon>Preaxostyla</taxon>
        <taxon>Oxymonadida</taxon>
        <taxon>Streblomastigidae</taxon>
        <taxon>Streblomastix</taxon>
    </lineage>
</organism>
<sequence>MLWLAYVGKQTCILAKPYKILVAAQSQPTFVYAFHQNIEIYPLDPDQTIAVPEEIPSFAIKAALALLAELSGQGTLQIDFYLKEPSEEQVFEAKQ</sequence>
<comment type="caution">
    <text evidence="1">The sequence shown here is derived from an EMBL/GenBank/DDBJ whole genome shotgun (WGS) entry which is preliminary data.</text>
</comment>
<accession>A0A5J4WFS2</accession>
<dbReference type="Proteomes" id="UP000324800">
    <property type="component" value="Unassembled WGS sequence"/>
</dbReference>
<reference evidence="1 2" key="1">
    <citation type="submission" date="2019-03" db="EMBL/GenBank/DDBJ databases">
        <title>Single cell metagenomics reveals metabolic interactions within the superorganism composed of flagellate Streblomastix strix and complex community of Bacteroidetes bacteria on its surface.</title>
        <authorList>
            <person name="Treitli S.C."/>
            <person name="Kolisko M."/>
            <person name="Husnik F."/>
            <person name="Keeling P."/>
            <person name="Hampl V."/>
        </authorList>
    </citation>
    <scope>NUCLEOTIDE SEQUENCE [LARGE SCALE GENOMIC DNA]</scope>
    <source>
        <strain evidence="1">ST1C</strain>
    </source>
</reference>
<protein>
    <submittedName>
        <fullName evidence="1">Uncharacterized protein</fullName>
    </submittedName>
</protein>
<proteinExistence type="predicted"/>
<evidence type="ECO:0000313" key="1">
    <source>
        <dbReference type="EMBL" id="KAA6393473.1"/>
    </source>
</evidence>
<evidence type="ECO:0000313" key="2">
    <source>
        <dbReference type="Proteomes" id="UP000324800"/>
    </source>
</evidence>
<dbReference type="AlphaFoldDB" id="A0A5J4WFS2"/>
<gene>
    <name evidence="1" type="ORF">EZS28_010999</name>
</gene>
<dbReference type="EMBL" id="SNRW01002220">
    <property type="protein sequence ID" value="KAA6393473.1"/>
    <property type="molecule type" value="Genomic_DNA"/>
</dbReference>